<keyword evidence="4" id="KW-0677">Repeat</keyword>
<keyword evidence="6 8" id="KW-0472">Membrane</keyword>
<dbReference type="Pfam" id="PF00230">
    <property type="entry name" value="MIP"/>
    <property type="match status" value="1"/>
</dbReference>
<dbReference type="PANTHER" id="PTHR45665">
    <property type="entry name" value="AQUAPORIN-8"/>
    <property type="match status" value="1"/>
</dbReference>
<dbReference type="PANTHER" id="PTHR45665:SF9">
    <property type="entry name" value="AQUAPORIN-8"/>
    <property type="match status" value="1"/>
</dbReference>
<gene>
    <name evidence="9" type="ORF">WJX75_006761</name>
</gene>
<dbReference type="EMBL" id="JALJOT010000005">
    <property type="protein sequence ID" value="KAK9915252.1"/>
    <property type="molecule type" value="Genomic_DNA"/>
</dbReference>
<protein>
    <recommendedName>
        <fullName evidence="11">Aquaporin-like protein</fullName>
    </recommendedName>
</protein>
<dbReference type="InterPro" id="IPR034294">
    <property type="entry name" value="Aquaporin_transptr"/>
</dbReference>
<dbReference type="InterPro" id="IPR000425">
    <property type="entry name" value="MIP"/>
</dbReference>
<evidence type="ECO:0008006" key="11">
    <source>
        <dbReference type="Google" id="ProtNLM"/>
    </source>
</evidence>
<evidence type="ECO:0000256" key="2">
    <source>
        <dbReference type="ARBA" id="ARBA00022448"/>
    </source>
</evidence>
<keyword evidence="5 8" id="KW-1133">Transmembrane helix</keyword>
<evidence type="ECO:0000256" key="7">
    <source>
        <dbReference type="RuleBase" id="RU000477"/>
    </source>
</evidence>
<dbReference type="SUPFAM" id="SSF81338">
    <property type="entry name" value="Aquaporin-like"/>
    <property type="match status" value="1"/>
</dbReference>
<feature type="transmembrane region" description="Helical" evidence="8">
    <location>
        <begin position="58"/>
        <end position="75"/>
    </location>
</feature>
<keyword evidence="2 7" id="KW-0813">Transport</keyword>
<evidence type="ECO:0000256" key="8">
    <source>
        <dbReference type="SAM" id="Phobius"/>
    </source>
</evidence>
<accession>A0ABR2YUA2</accession>
<organism evidence="9 10">
    <name type="scientific">Coccomyxa subellipsoidea</name>
    <dbReference type="NCBI Taxonomy" id="248742"/>
    <lineage>
        <taxon>Eukaryota</taxon>
        <taxon>Viridiplantae</taxon>
        <taxon>Chlorophyta</taxon>
        <taxon>core chlorophytes</taxon>
        <taxon>Trebouxiophyceae</taxon>
        <taxon>Trebouxiophyceae incertae sedis</taxon>
        <taxon>Coccomyxaceae</taxon>
        <taxon>Coccomyxa</taxon>
    </lineage>
</organism>
<evidence type="ECO:0000313" key="10">
    <source>
        <dbReference type="Proteomes" id="UP001491310"/>
    </source>
</evidence>
<feature type="transmembrane region" description="Helical" evidence="8">
    <location>
        <begin position="179"/>
        <end position="202"/>
    </location>
</feature>
<evidence type="ECO:0000256" key="3">
    <source>
        <dbReference type="ARBA" id="ARBA00022692"/>
    </source>
</evidence>
<comment type="subcellular location">
    <subcellularLocation>
        <location evidence="1">Endomembrane system</location>
        <topology evidence="1">Multi-pass membrane protein</topology>
    </subcellularLocation>
</comment>
<dbReference type="InterPro" id="IPR023271">
    <property type="entry name" value="Aquaporin-like"/>
</dbReference>
<proteinExistence type="inferred from homology"/>
<evidence type="ECO:0000256" key="4">
    <source>
        <dbReference type="ARBA" id="ARBA00022737"/>
    </source>
</evidence>
<dbReference type="InterPro" id="IPR022357">
    <property type="entry name" value="MIP_CS"/>
</dbReference>
<dbReference type="Gene3D" id="1.20.1080.10">
    <property type="entry name" value="Glycerol uptake facilitator protein"/>
    <property type="match status" value="1"/>
</dbReference>
<evidence type="ECO:0000256" key="5">
    <source>
        <dbReference type="ARBA" id="ARBA00022989"/>
    </source>
</evidence>
<name>A0ABR2YUA2_9CHLO</name>
<comment type="caution">
    <text evidence="9">The sequence shown here is derived from an EMBL/GenBank/DDBJ whole genome shotgun (WGS) entry which is preliminary data.</text>
</comment>
<feature type="transmembrane region" description="Helical" evidence="8">
    <location>
        <begin position="138"/>
        <end position="159"/>
    </location>
</feature>
<evidence type="ECO:0000313" key="9">
    <source>
        <dbReference type="EMBL" id="KAK9915252.1"/>
    </source>
</evidence>
<dbReference type="Proteomes" id="UP001491310">
    <property type="component" value="Unassembled WGS sequence"/>
</dbReference>
<feature type="transmembrane region" description="Helical" evidence="8">
    <location>
        <begin position="107"/>
        <end position="126"/>
    </location>
</feature>
<keyword evidence="10" id="KW-1185">Reference proteome</keyword>
<evidence type="ECO:0000256" key="1">
    <source>
        <dbReference type="ARBA" id="ARBA00004127"/>
    </source>
</evidence>
<evidence type="ECO:0000256" key="6">
    <source>
        <dbReference type="ARBA" id="ARBA00023136"/>
    </source>
</evidence>
<comment type="similarity">
    <text evidence="7">Belongs to the MIP/aquaporin (TC 1.A.8) family.</text>
</comment>
<sequence length="228" mass="23824">MAIFQIYGGSANDEVAAFGNGLTLAVIIYATANVSGGHVNPAVTLANCLTGHMSWGRGGLYMVAQLLGGIFGALIESGLLPDVAVGGGAGPGCFTHLKGIHTTTGQLWWWETIMTFLLVSVVYATAVTKPGHGNMAPLAIGFTLFASAFVGGPSTGAALNPARVLGPAMVFHCYWDTAFFYVFAEFFGAAIAAALVLPLYGFGQFGSLFDARIFRWLGLSVPRHLAEV</sequence>
<dbReference type="PRINTS" id="PR00783">
    <property type="entry name" value="MINTRINSICP"/>
</dbReference>
<dbReference type="PROSITE" id="PS00221">
    <property type="entry name" value="MIP"/>
    <property type="match status" value="1"/>
</dbReference>
<reference evidence="9 10" key="1">
    <citation type="journal article" date="2024" name="Nat. Commun.">
        <title>Phylogenomics reveals the evolutionary origins of lichenization in chlorophyte algae.</title>
        <authorList>
            <person name="Puginier C."/>
            <person name="Libourel C."/>
            <person name="Otte J."/>
            <person name="Skaloud P."/>
            <person name="Haon M."/>
            <person name="Grisel S."/>
            <person name="Petersen M."/>
            <person name="Berrin J.G."/>
            <person name="Delaux P.M."/>
            <person name="Dal Grande F."/>
            <person name="Keller J."/>
        </authorList>
    </citation>
    <scope>NUCLEOTIDE SEQUENCE [LARGE SCALE GENOMIC DNA]</scope>
    <source>
        <strain evidence="9 10">SAG 216-7</strain>
    </source>
</reference>
<keyword evidence="3 7" id="KW-0812">Transmembrane</keyword>